<evidence type="ECO:0000256" key="1">
    <source>
        <dbReference type="SAM" id="MobiDB-lite"/>
    </source>
</evidence>
<sequence>MAGIEIRPKGRPSKRYKKAGEEKDYEIQQLRMENRLLRDFLQLAGRR</sequence>
<organism evidence="2 3">
    <name type="scientific">Acetonema longum DSM 6540</name>
    <dbReference type="NCBI Taxonomy" id="1009370"/>
    <lineage>
        <taxon>Bacteria</taxon>
        <taxon>Bacillati</taxon>
        <taxon>Bacillota</taxon>
        <taxon>Negativicutes</taxon>
        <taxon>Acetonemataceae</taxon>
        <taxon>Acetonema</taxon>
    </lineage>
</organism>
<dbReference type="EMBL" id="AFGF01000050">
    <property type="protein sequence ID" value="EGO64694.1"/>
    <property type="molecule type" value="Genomic_DNA"/>
</dbReference>
<name>F7NGW3_9FIRM</name>
<evidence type="ECO:0000313" key="2">
    <source>
        <dbReference type="EMBL" id="EGO64694.1"/>
    </source>
</evidence>
<dbReference type="AlphaFoldDB" id="F7NGW3"/>
<reference evidence="2 3" key="1">
    <citation type="journal article" date="2011" name="EMBO J.">
        <title>Structural diversity of bacterial flagellar motors.</title>
        <authorList>
            <person name="Chen S."/>
            <person name="Beeby M."/>
            <person name="Murphy G.E."/>
            <person name="Leadbetter J.R."/>
            <person name="Hendrixson D.R."/>
            <person name="Briegel A."/>
            <person name="Li Z."/>
            <person name="Shi J."/>
            <person name="Tocheva E.I."/>
            <person name="Muller A."/>
            <person name="Dobro M.J."/>
            <person name="Jensen G.J."/>
        </authorList>
    </citation>
    <scope>NUCLEOTIDE SEQUENCE [LARGE SCALE GENOMIC DNA]</scope>
    <source>
        <strain evidence="2 3">DSM 6540</strain>
    </source>
</reference>
<feature type="region of interest" description="Disordered" evidence="1">
    <location>
        <begin position="1"/>
        <end position="21"/>
    </location>
</feature>
<accession>F7NGW3</accession>
<dbReference type="Proteomes" id="UP000003240">
    <property type="component" value="Unassembled WGS sequence"/>
</dbReference>
<keyword evidence="3" id="KW-1185">Reference proteome</keyword>
<proteinExistence type="predicted"/>
<gene>
    <name evidence="2" type="ORF">ALO_06523</name>
</gene>
<dbReference type="STRING" id="1009370.ALO_06523"/>
<protein>
    <submittedName>
        <fullName evidence="2">Uncharacterized protein</fullName>
    </submittedName>
</protein>
<comment type="caution">
    <text evidence="2">The sequence shown here is derived from an EMBL/GenBank/DDBJ whole genome shotgun (WGS) entry which is preliminary data.</text>
</comment>
<evidence type="ECO:0000313" key="3">
    <source>
        <dbReference type="Proteomes" id="UP000003240"/>
    </source>
</evidence>